<sequence length="179" mass="20784">RLLSELMENKYNVVCAVALFPTIERMAESPNGQRLLPILYRLNAIDSLLPALLFWLNLLPIALKRWLCSWYLGADNAPKCITESAVELLDVNVLRNIIYMCIDELKTVGKLDESFIKYTNCVRFYYGRKDNWCPIRLGNEMKRRLGEDFVKIDDANCEHAFVIANNEVVARKVLDWILR</sequence>
<evidence type="ECO:0000256" key="4">
    <source>
        <dbReference type="ARBA" id="ARBA00022677"/>
    </source>
</evidence>
<evidence type="ECO:0000256" key="5">
    <source>
        <dbReference type="ARBA" id="ARBA00022801"/>
    </source>
</evidence>
<evidence type="ECO:0000313" key="9">
    <source>
        <dbReference type="Proteomes" id="UP000887569"/>
    </source>
</evidence>
<evidence type="ECO:0000313" key="10">
    <source>
        <dbReference type="WBParaSite" id="PgR049_g009_t01"/>
    </source>
</evidence>
<comment type="similarity">
    <text evidence="2">Belongs to the AB hydrolase superfamily. LDAH family.</text>
</comment>
<proteinExistence type="inferred from homology"/>
<keyword evidence="9" id="KW-1185">Reference proteome</keyword>
<name>A0A915BNK4_PARUN</name>
<dbReference type="GO" id="GO:0005811">
    <property type="term" value="C:lipid droplet"/>
    <property type="evidence" value="ECO:0007669"/>
    <property type="project" value="UniProtKB-SubCell"/>
</dbReference>
<dbReference type="WBParaSite" id="PgR049_g009_t01">
    <property type="protein sequence ID" value="PgR049_g009_t01"/>
    <property type="gene ID" value="PgR049_g009"/>
</dbReference>
<dbReference type="WBParaSite" id="PgR049_g009_t02">
    <property type="protein sequence ID" value="PgR049_g009_t02"/>
    <property type="gene ID" value="PgR049_g009"/>
</dbReference>
<evidence type="ECO:0000256" key="1">
    <source>
        <dbReference type="ARBA" id="ARBA00004502"/>
    </source>
</evidence>
<dbReference type="SUPFAM" id="SSF53474">
    <property type="entry name" value="alpha/beta-Hydrolases"/>
    <property type="match status" value="1"/>
</dbReference>
<evidence type="ECO:0000256" key="7">
    <source>
        <dbReference type="ARBA" id="ARBA00039150"/>
    </source>
</evidence>
<evidence type="ECO:0000313" key="11">
    <source>
        <dbReference type="WBParaSite" id="PgR049_g009_t02"/>
    </source>
</evidence>
<dbReference type="Pfam" id="PF10230">
    <property type="entry name" value="LIDHydrolase"/>
    <property type="match status" value="1"/>
</dbReference>
<organism evidence="9 11">
    <name type="scientific">Parascaris univalens</name>
    <name type="common">Nematode worm</name>
    <dbReference type="NCBI Taxonomy" id="6257"/>
    <lineage>
        <taxon>Eukaryota</taxon>
        <taxon>Metazoa</taxon>
        <taxon>Ecdysozoa</taxon>
        <taxon>Nematoda</taxon>
        <taxon>Chromadorea</taxon>
        <taxon>Rhabditida</taxon>
        <taxon>Spirurina</taxon>
        <taxon>Ascaridomorpha</taxon>
        <taxon>Ascaridoidea</taxon>
        <taxon>Ascarididae</taxon>
        <taxon>Parascaris</taxon>
    </lineage>
</organism>
<dbReference type="InterPro" id="IPR029058">
    <property type="entry name" value="AB_hydrolase_fold"/>
</dbReference>
<dbReference type="PANTHER" id="PTHR13390">
    <property type="entry name" value="LIPASE"/>
    <property type="match status" value="1"/>
</dbReference>
<dbReference type="InterPro" id="IPR019363">
    <property type="entry name" value="LDAH"/>
</dbReference>
<keyword evidence="4" id="KW-0551">Lipid droplet</keyword>
<evidence type="ECO:0000256" key="8">
    <source>
        <dbReference type="ARBA" id="ARBA00049527"/>
    </source>
</evidence>
<dbReference type="EC" id="3.1.1.13" evidence="7"/>
<dbReference type="GO" id="GO:0004771">
    <property type="term" value="F:sterol ester esterase activity"/>
    <property type="evidence" value="ECO:0007669"/>
    <property type="project" value="UniProtKB-EC"/>
</dbReference>
<dbReference type="PANTHER" id="PTHR13390:SF0">
    <property type="entry name" value="LIPID DROPLET-ASSOCIATED HYDROLASE"/>
    <property type="match status" value="1"/>
</dbReference>
<evidence type="ECO:0000256" key="6">
    <source>
        <dbReference type="ARBA" id="ARBA00031924"/>
    </source>
</evidence>
<reference evidence="10 11" key="1">
    <citation type="submission" date="2022-11" db="UniProtKB">
        <authorList>
            <consortium name="WormBaseParasite"/>
        </authorList>
    </citation>
    <scope>IDENTIFICATION</scope>
</reference>
<dbReference type="AlphaFoldDB" id="A0A915BNK4"/>
<keyword evidence="5" id="KW-0378">Hydrolase</keyword>
<accession>A0A915BNK4</accession>
<comment type="subcellular location">
    <subcellularLocation>
        <location evidence="1">Lipid droplet</location>
    </subcellularLocation>
</comment>
<dbReference type="GO" id="GO:0019915">
    <property type="term" value="P:lipid storage"/>
    <property type="evidence" value="ECO:0007669"/>
    <property type="project" value="InterPro"/>
</dbReference>
<evidence type="ECO:0000256" key="2">
    <source>
        <dbReference type="ARBA" id="ARBA00008300"/>
    </source>
</evidence>
<evidence type="ECO:0000256" key="3">
    <source>
        <dbReference type="ARBA" id="ARBA00019242"/>
    </source>
</evidence>
<dbReference type="Proteomes" id="UP000887569">
    <property type="component" value="Unplaced"/>
</dbReference>
<comment type="catalytic activity">
    <reaction evidence="8">
        <text>a cholesterol ester + H2O = cholesterol + a fatty acid + H(+)</text>
        <dbReference type="Rhea" id="RHEA:36403"/>
        <dbReference type="ChEBI" id="CHEBI:15377"/>
        <dbReference type="ChEBI" id="CHEBI:15378"/>
        <dbReference type="ChEBI" id="CHEBI:16113"/>
        <dbReference type="ChEBI" id="CHEBI:17002"/>
        <dbReference type="ChEBI" id="CHEBI:28868"/>
        <dbReference type="EC" id="3.1.1.13"/>
    </reaction>
    <physiologicalReaction direction="left-to-right" evidence="8">
        <dbReference type="Rhea" id="RHEA:36404"/>
    </physiologicalReaction>
</comment>
<protein>
    <recommendedName>
        <fullName evidence="3">Lipid droplet-associated hydrolase</fullName>
        <ecNumber evidence="7">3.1.1.13</ecNumber>
    </recommendedName>
    <alternativeName>
        <fullName evidence="6">Lipid droplet-associated serine hydrolase</fullName>
    </alternativeName>
</protein>